<organism evidence="1 2">
    <name type="scientific">Thioalbus denitrificans</name>
    <dbReference type="NCBI Taxonomy" id="547122"/>
    <lineage>
        <taxon>Bacteria</taxon>
        <taxon>Pseudomonadati</taxon>
        <taxon>Pseudomonadota</taxon>
        <taxon>Gammaproteobacteria</taxon>
        <taxon>Chromatiales</taxon>
        <taxon>Ectothiorhodospiraceae</taxon>
        <taxon>Thioalbus</taxon>
    </lineage>
</organism>
<sequence>MLGVWILLALLAGLLALLAVPLELAFSVRRDGVRREGRGSLRWLFGLVRVRLGGPGERVRAGPGRPASRRPRRGGGGARRMLALVQVEGFGSRLLRLARDLFRRIRIQELSLRVRLGLDDPADTGRLWAVVGPLAALPGLRRVAIEPEFAAETFELDGRGRIRIVPLRLLSVLLRFALSPVTLRAVYATRAAAR</sequence>
<comment type="caution">
    <text evidence="1">The sequence shown here is derived from an EMBL/GenBank/DDBJ whole genome shotgun (WGS) entry which is preliminary data.</text>
</comment>
<dbReference type="AlphaFoldDB" id="A0A369CBN2"/>
<gene>
    <name evidence="1" type="ORF">DFQ59_103267</name>
</gene>
<evidence type="ECO:0008006" key="3">
    <source>
        <dbReference type="Google" id="ProtNLM"/>
    </source>
</evidence>
<dbReference type="Proteomes" id="UP000252707">
    <property type="component" value="Unassembled WGS sequence"/>
</dbReference>
<protein>
    <recommendedName>
        <fullName evidence="3">DUF2953 family protein</fullName>
    </recommendedName>
</protein>
<dbReference type="OrthoDB" id="7063828at2"/>
<evidence type="ECO:0000313" key="1">
    <source>
        <dbReference type="EMBL" id="RCX31299.1"/>
    </source>
</evidence>
<keyword evidence="2" id="KW-1185">Reference proteome</keyword>
<dbReference type="RefSeq" id="WP_114279469.1">
    <property type="nucleotide sequence ID" value="NZ_QPJY01000003.1"/>
</dbReference>
<accession>A0A369CBN2</accession>
<name>A0A369CBN2_9GAMM</name>
<dbReference type="EMBL" id="QPJY01000003">
    <property type="protein sequence ID" value="RCX31299.1"/>
    <property type="molecule type" value="Genomic_DNA"/>
</dbReference>
<evidence type="ECO:0000313" key="2">
    <source>
        <dbReference type="Proteomes" id="UP000252707"/>
    </source>
</evidence>
<proteinExistence type="predicted"/>
<reference evidence="1 2" key="1">
    <citation type="submission" date="2018-07" db="EMBL/GenBank/DDBJ databases">
        <title>Genomic Encyclopedia of Type Strains, Phase IV (KMG-IV): sequencing the most valuable type-strain genomes for metagenomic binning, comparative biology and taxonomic classification.</title>
        <authorList>
            <person name="Goeker M."/>
        </authorList>
    </citation>
    <scope>NUCLEOTIDE SEQUENCE [LARGE SCALE GENOMIC DNA]</scope>
    <source>
        <strain evidence="1 2">DSM 26407</strain>
    </source>
</reference>